<evidence type="ECO:0000256" key="1">
    <source>
        <dbReference type="ARBA" id="ARBA00004651"/>
    </source>
</evidence>
<gene>
    <name evidence="8" type="primary">VV12922</name>
    <name evidence="8" type="ordered locus">PBPRA1647</name>
</gene>
<evidence type="ECO:0000256" key="3">
    <source>
        <dbReference type="ARBA" id="ARBA00022692"/>
    </source>
</evidence>
<comment type="subcellular location">
    <subcellularLocation>
        <location evidence="1">Cell membrane</location>
        <topology evidence="1">Multi-pass membrane protein</topology>
    </subcellularLocation>
</comment>
<evidence type="ECO:0000259" key="7">
    <source>
        <dbReference type="Pfam" id="PF03553"/>
    </source>
</evidence>
<keyword evidence="5 6" id="KW-0472">Membrane</keyword>
<feature type="transmembrane region" description="Helical" evidence="6">
    <location>
        <begin position="90"/>
        <end position="108"/>
    </location>
</feature>
<dbReference type="InterPro" id="IPR018461">
    <property type="entry name" value="Na/H_Antiport_NhaC-like_C"/>
</dbReference>
<dbReference type="STRING" id="298386.PBPRA1647"/>
<dbReference type="Pfam" id="PF03553">
    <property type="entry name" value="Na_H_antiporter"/>
    <property type="match status" value="1"/>
</dbReference>
<dbReference type="eggNOG" id="COG1757">
    <property type="taxonomic scope" value="Bacteria"/>
</dbReference>
<evidence type="ECO:0000256" key="4">
    <source>
        <dbReference type="ARBA" id="ARBA00022989"/>
    </source>
</evidence>
<dbReference type="Proteomes" id="UP000000593">
    <property type="component" value="Chromosome 1"/>
</dbReference>
<organism evidence="8 9">
    <name type="scientific">Photobacterium profundum (strain SS9)</name>
    <dbReference type="NCBI Taxonomy" id="298386"/>
    <lineage>
        <taxon>Bacteria</taxon>
        <taxon>Pseudomonadati</taxon>
        <taxon>Pseudomonadota</taxon>
        <taxon>Gammaproteobacteria</taxon>
        <taxon>Vibrionales</taxon>
        <taxon>Vibrionaceae</taxon>
        <taxon>Photobacterium</taxon>
    </lineage>
</organism>
<proteinExistence type="predicted"/>
<evidence type="ECO:0000256" key="2">
    <source>
        <dbReference type="ARBA" id="ARBA00022475"/>
    </source>
</evidence>
<accession>Q6LRL8</accession>
<evidence type="ECO:0000256" key="6">
    <source>
        <dbReference type="SAM" id="Phobius"/>
    </source>
</evidence>
<keyword evidence="3 6" id="KW-0812">Transmembrane</keyword>
<dbReference type="PANTHER" id="PTHR43478:SF1">
    <property type="entry name" value="NA+_H+ ANTIPORTER NHAC-LIKE C-TERMINAL DOMAIN-CONTAINING PROTEIN"/>
    <property type="match status" value="1"/>
</dbReference>
<dbReference type="KEGG" id="ppr:PBPRA1647"/>
<dbReference type="GO" id="GO:0005886">
    <property type="term" value="C:plasma membrane"/>
    <property type="evidence" value="ECO:0007669"/>
    <property type="project" value="UniProtKB-SubCell"/>
</dbReference>
<evidence type="ECO:0000256" key="5">
    <source>
        <dbReference type="ARBA" id="ARBA00023136"/>
    </source>
</evidence>
<dbReference type="HOGENOM" id="CLU_174014_0_0_6"/>
<reference evidence="9" key="1">
    <citation type="journal article" date="2005" name="Science">
        <title>Life at depth: Photobacterium profundum genome sequence and expression analysis.</title>
        <authorList>
            <person name="Vezzi A."/>
            <person name="Campanaro S."/>
            <person name="D'Angelo M."/>
            <person name="Simonato F."/>
            <person name="Vitulo N."/>
            <person name="Lauro F.M."/>
            <person name="Cestaro A."/>
            <person name="Malacrida G."/>
            <person name="Simionati B."/>
            <person name="Cannata N."/>
            <person name="Romualdi C."/>
            <person name="Bartlett D.H."/>
            <person name="Valle G."/>
        </authorList>
    </citation>
    <scope>NUCLEOTIDE SEQUENCE [LARGE SCALE GENOMIC DNA]</scope>
    <source>
        <strain evidence="9">ATCC BAA-1253 / SS9</strain>
    </source>
</reference>
<protein>
    <submittedName>
        <fullName evidence="8">Hypothetical Na+/H+ antiporter</fullName>
    </submittedName>
</protein>
<evidence type="ECO:0000313" key="9">
    <source>
        <dbReference type="Proteomes" id="UP000000593"/>
    </source>
</evidence>
<evidence type="ECO:0000313" key="8">
    <source>
        <dbReference type="EMBL" id="CAG20058.1"/>
    </source>
</evidence>
<keyword evidence="4 6" id="KW-1133">Transmembrane helix</keyword>
<keyword evidence="9" id="KW-1185">Reference proteome</keyword>
<dbReference type="RefSeq" id="WP_011218371.1">
    <property type="nucleotide sequence ID" value="NC_006370.1"/>
</dbReference>
<keyword evidence="2" id="KW-1003">Cell membrane</keyword>
<dbReference type="EMBL" id="CR378668">
    <property type="protein sequence ID" value="CAG20058.1"/>
    <property type="molecule type" value="Genomic_DNA"/>
</dbReference>
<dbReference type="PANTHER" id="PTHR43478">
    <property type="entry name" value="NA+/H+ ANTIPORTER-RELATED"/>
    <property type="match status" value="1"/>
</dbReference>
<sequence length="109" mass="11101">MVGHISEKTLPAIIFLIGIAISFATGSSGATVSILIPIALPMAAQMGLSLPLIIGAVFGDQSSPISDSIIVASSAAGCSPESHFRTQLPITLSVATMAFISYLLVTTVI</sequence>
<name>Q6LRL8_PHOPR</name>
<feature type="transmembrane region" description="Helical" evidence="6">
    <location>
        <begin position="12"/>
        <end position="40"/>
    </location>
</feature>
<dbReference type="AlphaFoldDB" id="Q6LRL8"/>
<feature type="domain" description="Na+/H+ antiporter NhaC-like C-terminal" evidence="7">
    <location>
        <begin position="5"/>
        <end position="105"/>
    </location>
</feature>